<dbReference type="Proteomes" id="UP001611494">
    <property type="component" value="Unassembled WGS sequence"/>
</dbReference>
<organism evidence="1 2">
    <name type="scientific">Nocardia testacea</name>
    <dbReference type="NCBI Taxonomy" id="248551"/>
    <lineage>
        <taxon>Bacteria</taxon>
        <taxon>Bacillati</taxon>
        <taxon>Actinomycetota</taxon>
        <taxon>Actinomycetes</taxon>
        <taxon>Mycobacteriales</taxon>
        <taxon>Nocardiaceae</taxon>
        <taxon>Nocardia</taxon>
    </lineage>
</organism>
<keyword evidence="2" id="KW-1185">Reference proteome</keyword>
<protein>
    <submittedName>
        <fullName evidence="1">Uncharacterized protein</fullName>
    </submittedName>
</protein>
<reference evidence="1 2" key="1">
    <citation type="submission" date="2024-10" db="EMBL/GenBank/DDBJ databases">
        <title>The Natural Products Discovery Center: Release of the First 8490 Sequenced Strains for Exploring Actinobacteria Biosynthetic Diversity.</title>
        <authorList>
            <person name="Kalkreuter E."/>
            <person name="Kautsar S.A."/>
            <person name="Yang D."/>
            <person name="Bader C.D."/>
            <person name="Teijaro C.N."/>
            <person name="Fluegel L."/>
            <person name="Davis C.M."/>
            <person name="Simpson J.R."/>
            <person name="Lauterbach L."/>
            <person name="Steele A.D."/>
            <person name="Gui C."/>
            <person name="Meng S."/>
            <person name="Li G."/>
            <person name="Viehrig K."/>
            <person name="Ye F."/>
            <person name="Su P."/>
            <person name="Kiefer A.F."/>
            <person name="Nichols A."/>
            <person name="Cepeda A.J."/>
            <person name="Yan W."/>
            <person name="Fan B."/>
            <person name="Jiang Y."/>
            <person name="Adhikari A."/>
            <person name="Zheng C.-J."/>
            <person name="Schuster L."/>
            <person name="Cowan T.M."/>
            <person name="Smanski M.J."/>
            <person name="Chevrette M.G."/>
            <person name="De Carvalho L.P.S."/>
            <person name="Shen B."/>
        </authorList>
    </citation>
    <scope>NUCLEOTIDE SEQUENCE [LARGE SCALE GENOMIC DNA]</scope>
    <source>
        <strain evidence="1 2">NPDC019377</strain>
    </source>
</reference>
<evidence type="ECO:0000313" key="2">
    <source>
        <dbReference type="Proteomes" id="UP001611494"/>
    </source>
</evidence>
<accession>A0ABW7VT65</accession>
<evidence type="ECO:0000313" key="1">
    <source>
        <dbReference type="EMBL" id="MFI2229783.1"/>
    </source>
</evidence>
<sequence>MQEIAVVSAEFRADTPRLIRDRTRGPVFVTHRRPGPGKYLADRDVCPDTDLARLS</sequence>
<comment type="caution">
    <text evidence="1">The sequence shown here is derived from an EMBL/GenBank/DDBJ whole genome shotgun (WGS) entry which is preliminary data.</text>
</comment>
<gene>
    <name evidence="1" type="ORF">ACH49Z_08015</name>
</gene>
<name>A0ABW7VT65_9NOCA</name>
<dbReference type="EMBL" id="JBIRYL010000001">
    <property type="protein sequence ID" value="MFI2229783.1"/>
    <property type="molecule type" value="Genomic_DNA"/>
</dbReference>
<proteinExistence type="predicted"/>
<dbReference type="RefSeq" id="WP_397060868.1">
    <property type="nucleotide sequence ID" value="NZ_JBIRYL010000001.1"/>
</dbReference>